<feature type="chain" id="PRO_5012252957" evidence="1">
    <location>
        <begin position="27"/>
        <end position="202"/>
    </location>
</feature>
<dbReference type="AlphaFoldDB" id="A0A1N7LXG6"/>
<evidence type="ECO:0000313" key="3">
    <source>
        <dbReference type="Proteomes" id="UP000185678"/>
    </source>
</evidence>
<keyword evidence="3" id="KW-1185">Reference proteome</keyword>
<feature type="signal peptide" evidence="1">
    <location>
        <begin position="1"/>
        <end position="26"/>
    </location>
</feature>
<sequence>MMRVVFFGAGLAVMAGVLALSPTARADMAAQAAPLIAGNALLAAPVKAFGVARLTEGLNGTQIYFSEALPSGPKEGQLLLIASDGSSSHYPVVIGARQKTTPADAPLINGKPGIAYRLIPQPALQAIPPQTWTDKVALIHVATQPAGGTGASTGSAPADQTTPSYTICRRQSDKTEVHVEDSPPWVAVLPAVSSDKALKTCP</sequence>
<reference evidence="2 3" key="1">
    <citation type="submission" date="2017-01" db="EMBL/GenBank/DDBJ databases">
        <authorList>
            <person name="Mah S.A."/>
            <person name="Swanson W.J."/>
            <person name="Moy G.W."/>
            <person name="Vacquier V.D."/>
        </authorList>
    </citation>
    <scope>NUCLEOTIDE SEQUENCE [LARGE SCALE GENOMIC DNA]</scope>
    <source>
        <strain evidence="2 3">DSM 11589</strain>
    </source>
</reference>
<dbReference type="Proteomes" id="UP000185678">
    <property type="component" value="Unassembled WGS sequence"/>
</dbReference>
<evidence type="ECO:0000313" key="2">
    <source>
        <dbReference type="EMBL" id="SIS78507.1"/>
    </source>
</evidence>
<organism evidence="2 3">
    <name type="scientific">Insolitispirillum peregrinum</name>
    <dbReference type="NCBI Taxonomy" id="80876"/>
    <lineage>
        <taxon>Bacteria</taxon>
        <taxon>Pseudomonadati</taxon>
        <taxon>Pseudomonadota</taxon>
        <taxon>Alphaproteobacteria</taxon>
        <taxon>Rhodospirillales</taxon>
        <taxon>Novispirillaceae</taxon>
        <taxon>Insolitispirillum</taxon>
    </lineage>
</organism>
<keyword evidence="1" id="KW-0732">Signal</keyword>
<name>A0A1N7LXG6_9PROT</name>
<accession>A0A1N7LXG6</accession>
<evidence type="ECO:0000256" key="1">
    <source>
        <dbReference type="SAM" id="SignalP"/>
    </source>
</evidence>
<gene>
    <name evidence="2" type="ORF">SAMN05421779_103613</name>
</gene>
<proteinExistence type="predicted"/>
<protein>
    <submittedName>
        <fullName evidence="2">Uncharacterized protein</fullName>
    </submittedName>
</protein>
<dbReference type="EMBL" id="FTOA01000003">
    <property type="protein sequence ID" value="SIS78507.1"/>
    <property type="molecule type" value="Genomic_DNA"/>
</dbReference>